<dbReference type="Pfam" id="PF12710">
    <property type="entry name" value="HAD"/>
    <property type="match status" value="1"/>
</dbReference>
<evidence type="ECO:0008006" key="3">
    <source>
        <dbReference type="Google" id="ProtNLM"/>
    </source>
</evidence>
<protein>
    <recommendedName>
        <fullName evidence="3">Haloacid dehalogenase</fullName>
    </recommendedName>
</protein>
<dbReference type="STRING" id="1440763.BJI69_18315"/>
<evidence type="ECO:0000313" key="2">
    <source>
        <dbReference type="Proteomes" id="UP000182987"/>
    </source>
</evidence>
<evidence type="ECO:0000313" key="1">
    <source>
        <dbReference type="EMBL" id="APG05663.1"/>
    </source>
</evidence>
<dbReference type="Proteomes" id="UP000182987">
    <property type="component" value="Chromosome"/>
</dbReference>
<organism evidence="1 2">
    <name type="scientific">Luteibacter rhizovicinus DSM 16549</name>
    <dbReference type="NCBI Taxonomy" id="1440763"/>
    <lineage>
        <taxon>Bacteria</taxon>
        <taxon>Pseudomonadati</taxon>
        <taxon>Pseudomonadota</taxon>
        <taxon>Gammaproteobacteria</taxon>
        <taxon>Lysobacterales</taxon>
        <taxon>Rhodanobacteraceae</taxon>
        <taxon>Luteibacter</taxon>
    </lineage>
</organism>
<dbReference type="Gene3D" id="1.20.1440.100">
    <property type="entry name" value="SG protein - dephosphorylation function"/>
    <property type="match status" value="1"/>
</dbReference>
<dbReference type="SUPFAM" id="SSF56784">
    <property type="entry name" value="HAD-like"/>
    <property type="match status" value="1"/>
</dbReference>
<gene>
    <name evidence="1" type="ORF">BJI69_18315</name>
</gene>
<dbReference type="RefSeq" id="WP_052767174.1">
    <property type="nucleotide sequence ID" value="NZ_CP017480.1"/>
</dbReference>
<proteinExistence type="predicted"/>
<dbReference type="EMBL" id="CP017480">
    <property type="protein sequence ID" value="APG05663.1"/>
    <property type="molecule type" value="Genomic_DNA"/>
</dbReference>
<keyword evidence="2" id="KW-1185">Reference proteome</keyword>
<name>A0A1L3EX87_9GAMM</name>
<dbReference type="KEGG" id="lrz:BJI69_18315"/>
<dbReference type="Gene3D" id="3.40.50.1000">
    <property type="entry name" value="HAD superfamily/HAD-like"/>
    <property type="match status" value="1"/>
</dbReference>
<reference evidence="2" key="1">
    <citation type="submission" date="2016-09" db="EMBL/GenBank/DDBJ databases">
        <authorList>
            <person name="Lysoe E."/>
        </authorList>
    </citation>
    <scope>NUCLEOTIDE SEQUENCE [LARGE SCALE GENOMIC DNA]</scope>
    <source>
        <strain evidence="2">LJ96T</strain>
    </source>
</reference>
<dbReference type="AlphaFoldDB" id="A0A1L3EX87"/>
<dbReference type="InterPro" id="IPR036412">
    <property type="entry name" value="HAD-like_sf"/>
</dbReference>
<sequence>MFDLDKTLLSADSTVEWMRGLLRASPLKLLAALPVLPAALVMLHMPSARRIGASLLLWIATYGLDRAALEQSIDAFARRFEQGMRSLHWIDDGMARLREHLDRGDRVVIVTAAPQWLAGRLLASIAGDLPVLGSELRRAGGGWIVRRHCRGMEKCRMLLEAGYGKAWRWAYSDSADDAPMLARAREAFLVNATVRTQRQAAAHGASHAVVLQWPV</sequence>
<dbReference type="InterPro" id="IPR023214">
    <property type="entry name" value="HAD_sf"/>
</dbReference>
<accession>A0A1L3EX87</accession>